<dbReference type="SMART" id="SM00225">
    <property type="entry name" value="BTB"/>
    <property type="match status" value="1"/>
</dbReference>
<feature type="domain" description="MATH" evidence="2">
    <location>
        <begin position="4"/>
        <end position="130"/>
    </location>
</feature>
<dbReference type="InterPro" id="IPR008974">
    <property type="entry name" value="TRAF-like"/>
</dbReference>
<organism evidence="3 4">
    <name type="scientific">Ditylenchus destructor</name>
    <dbReference type="NCBI Taxonomy" id="166010"/>
    <lineage>
        <taxon>Eukaryota</taxon>
        <taxon>Metazoa</taxon>
        <taxon>Ecdysozoa</taxon>
        <taxon>Nematoda</taxon>
        <taxon>Chromadorea</taxon>
        <taxon>Rhabditida</taxon>
        <taxon>Tylenchina</taxon>
        <taxon>Tylenchomorpha</taxon>
        <taxon>Sphaerularioidea</taxon>
        <taxon>Anguinidae</taxon>
        <taxon>Anguininae</taxon>
        <taxon>Ditylenchus</taxon>
    </lineage>
</organism>
<dbReference type="PROSITE" id="PS50097">
    <property type="entry name" value="BTB"/>
    <property type="match status" value="1"/>
</dbReference>
<sequence>MTEEGTLELRIDRFSEFVANNPEKQLFSAPTYIHGYFWRIVVKPSSEPDSRLIFLECTGGDDIPNWSCKVSATLHFVSQKEGADDHIVKTDHIFSKENDSVQLSGMCCSTVLDPNERFIKDNTVIFRVHVKAEVPQSVRIAKITSSISDPTDVDLIVGTNRIPIHKTYLEFYSEYFKTMFQSEVVEYEFVIEVEYEEMIELLAVIYPSAAPINALNLESILKLADRFKMPAILERCKKELRNSTLNDAEKLLLAQMYNFEDLQMVLAQQYRTAEDANKLKSEQEYNQLDYETRALVSDSIDF</sequence>
<dbReference type="PROSITE" id="PS50144">
    <property type="entry name" value="MATH"/>
    <property type="match status" value="1"/>
</dbReference>
<accession>A0AAD4QWU5</accession>
<evidence type="ECO:0000313" key="3">
    <source>
        <dbReference type="EMBL" id="KAI1701137.1"/>
    </source>
</evidence>
<dbReference type="Pfam" id="PF00651">
    <property type="entry name" value="BTB"/>
    <property type="match status" value="1"/>
</dbReference>
<proteinExistence type="predicted"/>
<name>A0AAD4QWU5_9BILA</name>
<dbReference type="Gene3D" id="2.60.210.10">
    <property type="entry name" value="Apoptosis, Tumor Necrosis Factor Receptor Associated Protein 2, Chain A"/>
    <property type="match status" value="1"/>
</dbReference>
<evidence type="ECO:0000259" key="2">
    <source>
        <dbReference type="PROSITE" id="PS50144"/>
    </source>
</evidence>
<dbReference type="PANTHER" id="PTHR47022:SF1">
    <property type="entry name" value="BTB AND MATH DOMAIN-CONTAINING PROTEIN 36-RELATED"/>
    <property type="match status" value="1"/>
</dbReference>
<dbReference type="Gene3D" id="3.30.710.10">
    <property type="entry name" value="Potassium Channel Kv1.1, Chain A"/>
    <property type="match status" value="1"/>
</dbReference>
<gene>
    <name evidence="3" type="ORF">DdX_16292</name>
</gene>
<dbReference type="SUPFAM" id="SSF49599">
    <property type="entry name" value="TRAF domain-like"/>
    <property type="match status" value="1"/>
</dbReference>
<feature type="domain" description="BTB" evidence="1">
    <location>
        <begin position="151"/>
        <end position="214"/>
    </location>
</feature>
<dbReference type="SUPFAM" id="SSF54695">
    <property type="entry name" value="POZ domain"/>
    <property type="match status" value="1"/>
</dbReference>
<keyword evidence="4" id="KW-1185">Reference proteome</keyword>
<dbReference type="EMBL" id="JAKKPZ010000126">
    <property type="protein sequence ID" value="KAI1701137.1"/>
    <property type="molecule type" value="Genomic_DNA"/>
</dbReference>
<dbReference type="PANTHER" id="PTHR47022">
    <property type="entry name" value="BTB AND MATH DOMAIN-CONTAINING PROTEIN 36-RELATED"/>
    <property type="match status" value="1"/>
</dbReference>
<dbReference type="CDD" id="cd18186">
    <property type="entry name" value="BTB_POZ_ZBTB_KLHL-like"/>
    <property type="match status" value="1"/>
</dbReference>
<dbReference type="InterPro" id="IPR000210">
    <property type="entry name" value="BTB/POZ_dom"/>
</dbReference>
<comment type="caution">
    <text evidence="3">The sequence shown here is derived from an EMBL/GenBank/DDBJ whole genome shotgun (WGS) entry which is preliminary data.</text>
</comment>
<dbReference type="AlphaFoldDB" id="A0AAD4QWU5"/>
<dbReference type="InterPro" id="IPR002083">
    <property type="entry name" value="MATH/TRAF_dom"/>
</dbReference>
<dbReference type="Pfam" id="PF22486">
    <property type="entry name" value="MATH_2"/>
    <property type="match status" value="1"/>
</dbReference>
<dbReference type="InterPro" id="IPR011333">
    <property type="entry name" value="SKP1/BTB/POZ_sf"/>
</dbReference>
<protein>
    <submittedName>
        <fullName evidence="3">BTB/POZ domain-containing protein</fullName>
    </submittedName>
</protein>
<reference evidence="3" key="1">
    <citation type="submission" date="2022-01" db="EMBL/GenBank/DDBJ databases">
        <title>Genome Sequence Resource for Two Populations of Ditylenchus destructor, the Migratory Endoparasitic Phytonematode.</title>
        <authorList>
            <person name="Zhang H."/>
            <person name="Lin R."/>
            <person name="Xie B."/>
        </authorList>
    </citation>
    <scope>NUCLEOTIDE SEQUENCE</scope>
    <source>
        <strain evidence="3">BazhouSP</strain>
    </source>
</reference>
<evidence type="ECO:0000313" key="4">
    <source>
        <dbReference type="Proteomes" id="UP001201812"/>
    </source>
</evidence>
<dbReference type="Proteomes" id="UP001201812">
    <property type="component" value="Unassembled WGS sequence"/>
</dbReference>
<evidence type="ECO:0000259" key="1">
    <source>
        <dbReference type="PROSITE" id="PS50097"/>
    </source>
</evidence>